<protein>
    <submittedName>
        <fullName evidence="4">TonB-like</fullName>
    </submittedName>
</protein>
<evidence type="ECO:0000313" key="4">
    <source>
        <dbReference type="EMBL" id="VAW61966.1"/>
    </source>
</evidence>
<evidence type="ECO:0000256" key="1">
    <source>
        <dbReference type="SAM" id="Coils"/>
    </source>
</evidence>
<feature type="compositionally biased region" description="Basic and acidic residues" evidence="2">
    <location>
        <begin position="222"/>
        <end position="240"/>
    </location>
</feature>
<proteinExistence type="predicted"/>
<feature type="region of interest" description="Disordered" evidence="2">
    <location>
        <begin position="210"/>
        <end position="250"/>
    </location>
</feature>
<dbReference type="SUPFAM" id="SSF74653">
    <property type="entry name" value="TolA/TonB C-terminal domain"/>
    <property type="match status" value="1"/>
</dbReference>
<evidence type="ECO:0000256" key="2">
    <source>
        <dbReference type="SAM" id="MobiDB-lite"/>
    </source>
</evidence>
<keyword evidence="3" id="KW-0812">Transmembrane</keyword>
<keyword evidence="1" id="KW-0175">Coiled coil</keyword>
<reference evidence="4" key="1">
    <citation type="submission" date="2018-06" db="EMBL/GenBank/DDBJ databases">
        <authorList>
            <person name="Zhirakovskaya E."/>
        </authorList>
    </citation>
    <scope>NUCLEOTIDE SEQUENCE</scope>
</reference>
<gene>
    <name evidence="4" type="ORF">MNBD_GAMMA11-681</name>
</gene>
<accession>A0A3B0Y0N7</accession>
<feature type="compositionally biased region" description="Basic residues" evidence="2">
    <location>
        <begin position="241"/>
        <end position="250"/>
    </location>
</feature>
<dbReference type="InterPro" id="IPR049806">
    <property type="entry name" value="MasK-like_C"/>
</dbReference>
<evidence type="ECO:0000256" key="3">
    <source>
        <dbReference type="SAM" id="Phobius"/>
    </source>
</evidence>
<sequence>MSEIDVSQEKAEINQQIDSAQNRIIDLEEQLHQIDIELENLFQNRQQYILLSEISDRLDKLNKLGGACLFWGKGCDEEKSVANYNRIHNLVINYDESVREVTRKRELIKEDIQSVIAQINILNDEILVVHERAEEREHEFVIEREMTVHPFRPMIMPWTVQGEDESRFRRILLLALLFSLVLGYLLPLWELPVQTREELTEIPERLAKLVIKKEPPPPPPKVEPKLEKKDKKDKKPEKKDKKTKPVKAKKARKVAESAGLLAFKENFADLMDNKAEQKLGSQARLSNKGQKARKVTRSLVTAQASGASGGINTSTLSRNVGDGGKSIGGVAFSRVESAIGSDFFGEERPLSDGPGPSRTDEEIQIVFDRYKSALYRIYNRELRKNPTLQGKLVLKLTIEPDGKVSACSMESSDMDAPSLEKKIVDRVKKFNFGPKENVLALTILYPIDFLPAN</sequence>
<feature type="coiled-coil region" evidence="1">
    <location>
        <begin position="3"/>
        <end position="44"/>
    </location>
</feature>
<dbReference type="EMBL" id="UOFG01000160">
    <property type="protein sequence ID" value="VAW61966.1"/>
    <property type="molecule type" value="Genomic_DNA"/>
</dbReference>
<name>A0A3B0Y0N7_9ZZZZ</name>
<dbReference type="AlphaFoldDB" id="A0A3B0Y0N7"/>
<keyword evidence="3" id="KW-0472">Membrane</keyword>
<keyword evidence="3" id="KW-1133">Transmembrane helix</keyword>
<dbReference type="NCBIfam" id="NF033768">
    <property type="entry name" value="myxo_SS_tail"/>
    <property type="match status" value="1"/>
</dbReference>
<feature type="transmembrane region" description="Helical" evidence="3">
    <location>
        <begin position="171"/>
        <end position="189"/>
    </location>
</feature>
<organism evidence="4">
    <name type="scientific">hydrothermal vent metagenome</name>
    <dbReference type="NCBI Taxonomy" id="652676"/>
    <lineage>
        <taxon>unclassified sequences</taxon>
        <taxon>metagenomes</taxon>
        <taxon>ecological metagenomes</taxon>
    </lineage>
</organism>